<dbReference type="Pfam" id="PF02801">
    <property type="entry name" value="Ketoacyl-synt_C"/>
    <property type="match status" value="1"/>
</dbReference>
<comment type="caution">
    <text evidence="9">The sequence shown here is derived from an EMBL/GenBank/DDBJ whole genome shotgun (WGS) entry which is preliminary data.</text>
</comment>
<evidence type="ECO:0000256" key="1">
    <source>
        <dbReference type="ARBA" id="ARBA00005179"/>
    </source>
</evidence>
<dbReference type="SUPFAM" id="SSF51735">
    <property type="entry name" value="NAD(P)-binding Rossmann-fold domains"/>
    <property type="match status" value="1"/>
</dbReference>
<evidence type="ECO:0000256" key="3">
    <source>
        <dbReference type="ARBA" id="ARBA00022553"/>
    </source>
</evidence>
<evidence type="ECO:0000259" key="7">
    <source>
        <dbReference type="PROSITE" id="PS52004"/>
    </source>
</evidence>
<evidence type="ECO:0000313" key="10">
    <source>
        <dbReference type="Proteomes" id="UP001150217"/>
    </source>
</evidence>
<dbReference type="PROSITE" id="PS52004">
    <property type="entry name" value="KS3_2"/>
    <property type="match status" value="1"/>
</dbReference>
<feature type="domain" description="PKS/mFAS DH" evidence="8">
    <location>
        <begin position="827"/>
        <end position="1099"/>
    </location>
</feature>
<accession>A0ABQ8VAP5</accession>
<feature type="active site" description="Proton donor; for dehydratase activity" evidence="6">
    <location>
        <position position="1010"/>
    </location>
</feature>
<comment type="pathway">
    <text evidence="1">Secondary metabolite biosynthesis.</text>
</comment>
<evidence type="ECO:0000313" key="9">
    <source>
        <dbReference type="EMBL" id="KAJ4484505.1"/>
    </source>
</evidence>
<dbReference type="InterPro" id="IPR014030">
    <property type="entry name" value="Ketoacyl_synth_N"/>
</dbReference>
<dbReference type="Gene3D" id="3.10.129.110">
    <property type="entry name" value="Polyketide synthase dehydratase"/>
    <property type="match status" value="1"/>
</dbReference>
<keyword evidence="5" id="KW-0511">Multifunctional enzyme</keyword>
<dbReference type="SUPFAM" id="SSF55048">
    <property type="entry name" value="Probable ACP-binding domain of malonyl-CoA ACP transacylase"/>
    <property type="match status" value="1"/>
</dbReference>
<dbReference type="InterPro" id="IPR001031">
    <property type="entry name" value="Thioesterase"/>
</dbReference>
<dbReference type="InterPro" id="IPR049900">
    <property type="entry name" value="PKS_mFAS_DH"/>
</dbReference>
<dbReference type="Pfam" id="PF00550">
    <property type="entry name" value="PP-binding"/>
    <property type="match status" value="1"/>
</dbReference>
<dbReference type="InterPro" id="IPR013968">
    <property type="entry name" value="PKS_KR"/>
</dbReference>
<dbReference type="SUPFAM" id="SSF52151">
    <property type="entry name" value="FabD/lysophospholipase-like"/>
    <property type="match status" value="1"/>
</dbReference>
<dbReference type="PROSITE" id="PS52019">
    <property type="entry name" value="PKS_MFAS_DH"/>
    <property type="match status" value="1"/>
</dbReference>
<dbReference type="Gene3D" id="3.40.50.720">
    <property type="entry name" value="NAD(P)-binding Rossmann-like Domain"/>
    <property type="match status" value="1"/>
</dbReference>
<dbReference type="InterPro" id="IPR016036">
    <property type="entry name" value="Malonyl_transacylase_ACP-bd"/>
</dbReference>
<keyword evidence="3" id="KW-0597">Phosphoprotein</keyword>
<dbReference type="Pfam" id="PF00698">
    <property type="entry name" value="Acyl_transf_1"/>
    <property type="match status" value="1"/>
</dbReference>
<evidence type="ECO:0000256" key="6">
    <source>
        <dbReference type="PROSITE-ProRule" id="PRU01363"/>
    </source>
</evidence>
<dbReference type="EMBL" id="JANVFT010000054">
    <property type="protein sequence ID" value="KAJ4484505.1"/>
    <property type="molecule type" value="Genomic_DNA"/>
</dbReference>
<dbReference type="Gene3D" id="3.40.50.1820">
    <property type="entry name" value="alpha/beta hydrolase"/>
    <property type="match status" value="1"/>
</dbReference>
<dbReference type="SUPFAM" id="SSF53474">
    <property type="entry name" value="alpha/beta-Hydrolases"/>
    <property type="match status" value="1"/>
</dbReference>
<dbReference type="InterPro" id="IPR032821">
    <property type="entry name" value="PKS_assoc"/>
</dbReference>
<evidence type="ECO:0000259" key="8">
    <source>
        <dbReference type="PROSITE" id="PS52019"/>
    </source>
</evidence>
<evidence type="ECO:0000256" key="2">
    <source>
        <dbReference type="ARBA" id="ARBA00022450"/>
    </source>
</evidence>
<feature type="region of interest" description="N-terminal hotdog fold" evidence="6">
    <location>
        <begin position="827"/>
        <end position="939"/>
    </location>
</feature>
<name>A0ABQ8VAP5_9AGAR</name>
<dbReference type="CDD" id="cd00833">
    <property type="entry name" value="PKS"/>
    <property type="match status" value="1"/>
</dbReference>
<dbReference type="InterPro" id="IPR014031">
    <property type="entry name" value="Ketoacyl_synth_C"/>
</dbReference>
<dbReference type="PANTHER" id="PTHR43775:SF37">
    <property type="entry name" value="SI:DKEY-61P9.11"/>
    <property type="match status" value="1"/>
</dbReference>
<dbReference type="InterPro" id="IPR049551">
    <property type="entry name" value="PKS_DH_C"/>
</dbReference>
<dbReference type="InterPro" id="IPR057326">
    <property type="entry name" value="KR_dom"/>
</dbReference>
<dbReference type="SUPFAM" id="SSF53901">
    <property type="entry name" value="Thiolase-like"/>
    <property type="match status" value="1"/>
</dbReference>
<protein>
    <recommendedName>
        <fullName evidence="11">Polyketide synthase</fullName>
    </recommendedName>
</protein>
<organism evidence="9 10">
    <name type="scientific">Lentinula lateritia</name>
    <dbReference type="NCBI Taxonomy" id="40482"/>
    <lineage>
        <taxon>Eukaryota</taxon>
        <taxon>Fungi</taxon>
        <taxon>Dikarya</taxon>
        <taxon>Basidiomycota</taxon>
        <taxon>Agaricomycotina</taxon>
        <taxon>Agaricomycetes</taxon>
        <taxon>Agaricomycetidae</taxon>
        <taxon>Agaricales</taxon>
        <taxon>Marasmiineae</taxon>
        <taxon>Omphalotaceae</taxon>
        <taxon>Lentinula</taxon>
    </lineage>
</organism>
<dbReference type="InterPro" id="IPR014043">
    <property type="entry name" value="Acyl_transferase_dom"/>
</dbReference>
<reference evidence="9" key="1">
    <citation type="submission" date="2022-08" db="EMBL/GenBank/DDBJ databases">
        <title>A Global Phylogenomic Analysis of the Shiitake Genus Lentinula.</title>
        <authorList>
            <consortium name="DOE Joint Genome Institute"/>
            <person name="Sierra-Patev S."/>
            <person name="Min B."/>
            <person name="Naranjo-Ortiz M."/>
            <person name="Looney B."/>
            <person name="Konkel Z."/>
            <person name="Slot J.C."/>
            <person name="Sakamoto Y."/>
            <person name="Steenwyk J.L."/>
            <person name="Rokas A."/>
            <person name="Carro J."/>
            <person name="Camarero S."/>
            <person name="Ferreira P."/>
            <person name="Molpeceres G."/>
            <person name="Ruiz-Duenas F.J."/>
            <person name="Serrano A."/>
            <person name="Henrissat B."/>
            <person name="Drula E."/>
            <person name="Hughes K.W."/>
            <person name="Mata J.L."/>
            <person name="Ishikawa N.K."/>
            <person name="Vargas-Isla R."/>
            <person name="Ushijima S."/>
            <person name="Smith C.A."/>
            <person name="Ahrendt S."/>
            <person name="Andreopoulos W."/>
            <person name="He G."/>
            <person name="Labutti K."/>
            <person name="Lipzen A."/>
            <person name="Ng V."/>
            <person name="Riley R."/>
            <person name="Sandor L."/>
            <person name="Barry K."/>
            <person name="Martinez A.T."/>
            <person name="Xiao Y."/>
            <person name="Gibbons J.G."/>
            <person name="Terashima K."/>
            <person name="Grigoriev I.V."/>
            <person name="Hibbett D.S."/>
        </authorList>
    </citation>
    <scope>NUCLEOTIDE SEQUENCE</scope>
    <source>
        <strain evidence="9">RHP3577 ss4</strain>
    </source>
</reference>
<feature type="active site" description="Proton acceptor; for dehydratase activity" evidence="6">
    <location>
        <position position="861"/>
    </location>
</feature>
<dbReference type="Pfam" id="PF08659">
    <property type="entry name" value="KR"/>
    <property type="match status" value="1"/>
</dbReference>
<feature type="region of interest" description="C-terminal hotdog fold" evidence="6">
    <location>
        <begin position="952"/>
        <end position="1099"/>
    </location>
</feature>
<dbReference type="Pfam" id="PF00975">
    <property type="entry name" value="Thioesterase"/>
    <property type="match status" value="1"/>
</dbReference>
<dbReference type="InterPro" id="IPR042104">
    <property type="entry name" value="PKS_dehydratase_sf"/>
</dbReference>
<dbReference type="InterPro" id="IPR036291">
    <property type="entry name" value="NAD(P)-bd_dom_sf"/>
</dbReference>
<dbReference type="InterPro" id="IPR001227">
    <property type="entry name" value="Ac_transferase_dom_sf"/>
</dbReference>
<dbReference type="SMART" id="SM00825">
    <property type="entry name" value="PKS_KS"/>
    <property type="match status" value="1"/>
</dbReference>
<dbReference type="InterPro" id="IPR009081">
    <property type="entry name" value="PP-bd_ACP"/>
</dbReference>
<dbReference type="InterPro" id="IPR050091">
    <property type="entry name" value="PKS_NRPS_Biosynth_Enz"/>
</dbReference>
<dbReference type="InterPro" id="IPR036736">
    <property type="entry name" value="ACP-like_sf"/>
</dbReference>
<dbReference type="Pfam" id="PF14765">
    <property type="entry name" value="PS-DH"/>
    <property type="match status" value="1"/>
</dbReference>
<dbReference type="InterPro" id="IPR020841">
    <property type="entry name" value="PKS_Beta-ketoAc_synthase_dom"/>
</dbReference>
<evidence type="ECO:0000256" key="5">
    <source>
        <dbReference type="ARBA" id="ARBA00023268"/>
    </source>
</evidence>
<keyword evidence="10" id="KW-1185">Reference proteome</keyword>
<keyword evidence="4" id="KW-0808">Transferase</keyword>
<dbReference type="Pfam" id="PF16197">
    <property type="entry name" value="KAsynt_C_assoc"/>
    <property type="match status" value="1"/>
</dbReference>
<dbReference type="SMART" id="SM00827">
    <property type="entry name" value="PKS_AT"/>
    <property type="match status" value="1"/>
</dbReference>
<dbReference type="InterPro" id="IPR016039">
    <property type="entry name" value="Thiolase-like"/>
</dbReference>
<dbReference type="Pfam" id="PF00109">
    <property type="entry name" value="ketoacyl-synt"/>
    <property type="match status" value="1"/>
</dbReference>
<dbReference type="PANTHER" id="PTHR43775">
    <property type="entry name" value="FATTY ACID SYNTHASE"/>
    <property type="match status" value="1"/>
</dbReference>
<dbReference type="InterPro" id="IPR029058">
    <property type="entry name" value="AB_hydrolase_fold"/>
</dbReference>
<gene>
    <name evidence="9" type="ORF">C8R41DRAFT_982393</name>
</gene>
<dbReference type="SUPFAM" id="SSF47336">
    <property type="entry name" value="ACP-like"/>
    <property type="match status" value="1"/>
</dbReference>
<proteinExistence type="predicted"/>
<dbReference type="InterPro" id="IPR016035">
    <property type="entry name" value="Acyl_Trfase/lysoPLipase"/>
</dbReference>
<evidence type="ECO:0000256" key="4">
    <source>
        <dbReference type="ARBA" id="ARBA00022679"/>
    </source>
</evidence>
<dbReference type="Gene3D" id="3.40.366.10">
    <property type="entry name" value="Malonyl-Coenzyme A Acyl Carrier Protein, domain 2"/>
    <property type="match status" value="1"/>
</dbReference>
<keyword evidence="2" id="KW-0596">Phosphopantetheine</keyword>
<dbReference type="Gene3D" id="3.40.47.10">
    <property type="match status" value="1"/>
</dbReference>
<dbReference type="Proteomes" id="UP001150217">
    <property type="component" value="Unassembled WGS sequence"/>
</dbReference>
<feature type="domain" description="Ketosynthase family 3 (KS3)" evidence="7">
    <location>
        <begin position="1"/>
        <end position="371"/>
    </location>
</feature>
<evidence type="ECO:0008006" key="11">
    <source>
        <dbReference type="Google" id="ProtNLM"/>
    </source>
</evidence>
<dbReference type="SMART" id="SM00822">
    <property type="entry name" value="PKS_KR"/>
    <property type="match status" value="1"/>
</dbReference>
<sequence>MKPFLQIASKVKGRVITDMGSFLKDIHMFDPMEFGISARDAKAMSPATRKLLELSFLALSDSEIDYRGRNIGCYMTAEMYSTANPFDQESQGSFAGYPYMIANKVSYHLDLTGPSIPVQTACSSSAVATHLAVQAVRNGDCEAALVGGCQLNLREEDWIQYSDGHVLSPNGKCKPLDASADGFAKGEGAIVVVLKLLEDALRDGDHVYALILGTGVSSTGSQAPVSAPVASAQAIAMQKAFKGTGKTPREVSFVELHATGTAVGDPIEANWVGEHFERDGPLLIGSVKGNFGHLECAAFLASLVKVCLMFEKRIIFPTANLRTQNSSIMWDKYHLNAPVTAIPLPETSGQTLVSINSSGIGGVNAHVLLQSRTSNSDHNLRKFPTNHKILFVAGGLLPRSATATSELLAKLLNENPEKVLNLSTAFGRRSRQMTWRSFGILNSGKALQFTHPVLVPRHPAPLVFVFSGQGSQHIEMGKELFECFEVFRGSIMESDRIYQNSTGTSLLQQTGLFSGVVSNSLIDQTWPIAVTLPALCMFQVAIIDLFKSLGICPDLIIGHSAGETAAMYACGSADHTMAIELAIARSRAMALIEGTGVGMVALGCSAETAEGIIHQTIQVSSQQVVLNIACFNSTSDVVISGHISGVELVMEHAKGLGIFAHRIATNVPMHSQLVLKCQREYLAEVKEVFSQHSICTPQIKTYSTVTGKLVEAYSPLYFWQNAVQPVLFSQAITAVLSEDSSSTFVEIGPHPVLLRYMKCLGATPSSLIPTSHRSGSEHHFFLEALGKLMIQGHNSLDFHKLNGTLKSSKLDIPLPPYPFSPKVVQYHTGSMGYSNANNHKLLDIREGMVSSHFTEPYFVDHCIIGEPIMPAAGFIEMALETGVNYLWDIEFESVFVLKGRYKLKLEEEGDYWHIISESGDGAIPRKHAKGHKLADPQLKMMHMDLSSLHTCEVVMYGNEFYETIHYFAQYGPYYQRLISLSRGASEWIAEIRGLFKHEVNGFVLHPALFDACIHATVHPYVTRNADRNSYFLPSKAACVLFNRSNSQAQTDPSVFSVIKLENWEPDACTFNVSIIDSSGKRICQIMGLEVLRHIIEPVQPPSHCYEIAYQHLAYLSDLEPDLCVEPSALTSLAATNFVPGTELTIYQEVLKFQTMGHRHIYLQATDGINSAFAEGFTRSLNKEMFGSQIHLVSFDSHINPDSYLRQTFALAQSHSLREELEVKVTLSGEIYSPRIQPVSHGNNNSFTLKDQQYTRPWKAIGSASSIINQLEEVYLPSLLPDHVLIEVEELSMTYLDIRIFKGIICDAGSTNWPIGSRVLGVKDSTISSHCHVHSNDIMNWSGITNINYAVPLLILHLGLGLNYLTQPLLRKHNHISILDITGSFLLQALKDIMETYNINVSLISSDISAQVILSLQHSDTILCGLKSPTEIYKLQCMNIARTPLFIWNDPGKLAEHHISRQEMLKVTMEFMGALESFGRLQIPSALQLADVRKAAHVQQHMFSGKKTYLVIGGIGSLGLQIAFWMFKNGARYITLTSRSGEASLFNSSNHSAIRLLSYLRTLENFHLNLQSCDAASLVDMQALIGGIEDLGGCILSAVVLSDAPLSSHGPDSYYKVFPSKVDVFKVLTEVIQIERLEFLVLLSSAAIFGSAAQSNYASANTAVDHMAKQYRNAFSLIVPAIIDSNAVTHSENLAPDPSLSHWLPWAVSCQDLCCYLEDGIRQLKDRNFWMYIPNLDWEKVQKYFGPSPLYDHLVASSQSTLEVQSYTNVDLTALQKVICDILEISPEDFSSEIPLIAYGMDSLSASRLSIALKPMVTLNQLQLLGNITYKDIQQYIAREGTKLNVEEDQPDVQYFDWKDLNKKGETVIKLIDTSVSEKPPLICIHGASGSILAFKPLQESFKSALYAIQVTPETPLDSLESMAMFYWQKIKETVPRGPYRLAGFSGTCLIAFELARVIHAEGQHVSQFAIIDYFPTLFLPPHFTLDDESVSQCKATRNVVFNALQSMLKLYENSTNTSRREIAPKFLIAFQESFNGAQVAGMSQDKTMAQSFYHFHAYVDMVVKQLVSLSSMVPLEDGMKKWLLDAIQPLRCPVDIYIAEKGVTTAYWYNWKEDCMNYLPNVKITKCSGDHFTVLEDAKCVRGLEYF</sequence>